<feature type="region of interest" description="Disordered" evidence="1">
    <location>
        <begin position="223"/>
        <end position="259"/>
    </location>
</feature>
<proteinExistence type="predicted"/>
<feature type="compositionally biased region" description="Polar residues" evidence="1">
    <location>
        <begin position="224"/>
        <end position="238"/>
    </location>
</feature>
<dbReference type="WBParaSite" id="nRc.2.0.1.t18905-RA">
    <property type="protein sequence ID" value="nRc.2.0.1.t18905-RA"/>
    <property type="gene ID" value="nRc.2.0.1.g18905"/>
</dbReference>
<feature type="compositionally biased region" description="Low complexity" evidence="1">
    <location>
        <begin position="248"/>
        <end position="259"/>
    </location>
</feature>
<evidence type="ECO:0000256" key="1">
    <source>
        <dbReference type="SAM" id="MobiDB-lite"/>
    </source>
</evidence>
<dbReference type="Proteomes" id="UP000887565">
    <property type="component" value="Unplaced"/>
</dbReference>
<protein>
    <submittedName>
        <fullName evidence="3">Uncharacterized protein</fullName>
    </submittedName>
</protein>
<name>A0A915IXT4_ROMCU</name>
<evidence type="ECO:0000313" key="3">
    <source>
        <dbReference type="WBParaSite" id="nRc.2.0.1.t18905-RA"/>
    </source>
</evidence>
<accession>A0A915IXT4</accession>
<keyword evidence="2" id="KW-1185">Reference proteome</keyword>
<sequence length="259" mass="29502">MGIMSKTSSETKKLLSQVRGALVRLEYGSIWRSLEGVLRFCFVCNVVKQEQQTNISRKIRSRPESSDSNSLSCDRDGYANGSFNMSHTVTSGLISLRLISWDNLTIEKNFRFVSTELLVNLTPNDRCGRIKQLICQFDLNYDRFNFYSKIKWKFNDVPLKRSLAKIYREGISILSIRKPGNYVCIVETLFNMAETREIIRDENYAFILISENCLALSVQKKDSGTYSTSKTASISPRSVNIERPKSPPISTKSKSKTST</sequence>
<evidence type="ECO:0000313" key="2">
    <source>
        <dbReference type="Proteomes" id="UP000887565"/>
    </source>
</evidence>
<dbReference type="AlphaFoldDB" id="A0A915IXT4"/>
<organism evidence="2 3">
    <name type="scientific">Romanomermis culicivorax</name>
    <name type="common">Nematode worm</name>
    <dbReference type="NCBI Taxonomy" id="13658"/>
    <lineage>
        <taxon>Eukaryota</taxon>
        <taxon>Metazoa</taxon>
        <taxon>Ecdysozoa</taxon>
        <taxon>Nematoda</taxon>
        <taxon>Enoplea</taxon>
        <taxon>Dorylaimia</taxon>
        <taxon>Mermithida</taxon>
        <taxon>Mermithoidea</taxon>
        <taxon>Mermithidae</taxon>
        <taxon>Romanomermis</taxon>
    </lineage>
</organism>
<reference evidence="3" key="1">
    <citation type="submission" date="2022-11" db="UniProtKB">
        <authorList>
            <consortium name="WormBaseParasite"/>
        </authorList>
    </citation>
    <scope>IDENTIFICATION</scope>
</reference>